<dbReference type="CDD" id="cd00096">
    <property type="entry name" value="Ig"/>
    <property type="match status" value="1"/>
</dbReference>
<dbReference type="AlphaFoldDB" id="A0AAW0WYQ4"/>
<dbReference type="Proteomes" id="UP001445076">
    <property type="component" value="Unassembled WGS sequence"/>
</dbReference>
<dbReference type="SMART" id="SM00409">
    <property type="entry name" value="IG"/>
    <property type="match status" value="2"/>
</dbReference>
<dbReference type="Pfam" id="PF13927">
    <property type="entry name" value="Ig_3"/>
    <property type="match status" value="1"/>
</dbReference>
<feature type="non-terminal residue" evidence="2">
    <location>
        <position position="1"/>
    </location>
</feature>
<dbReference type="SUPFAM" id="SSF48726">
    <property type="entry name" value="Immunoglobulin"/>
    <property type="match status" value="2"/>
</dbReference>
<dbReference type="PROSITE" id="PS50835">
    <property type="entry name" value="IG_LIKE"/>
    <property type="match status" value="1"/>
</dbReference>
<dbReference type="SMART" id="SM00408">
    <property type="entry name" value="IGc2"/>
    <property type="match status" value="1"/>
</dbReference>
<sequence length="244" mass="27515">STEIAWQRECSPRLVLVRQKQDTALRCDVLAPSGTHITWYKNNQLLQRQGAPLEVSHAPSTLEVLEEETNMVEYRGAPLVSPAAEGASARLLYVSLVYLDCADQHHVADYSIEVTTPSNAVYSRNFTVQLIGRGQNGRSCRFATVINYLPRTYLYSPEARAELGATLTLPCRVQGLSTQQSWLINNSPLPLDNSNYQVLSNGDLLIWEVNQESYGRYTCRAFSTRYRDTEENVYTSVIAQERTM</sequence>
<evidence type="ECO:0000313" key="2">
    <source>
        <dbReference type="EMBL" id="KAK8736747.1"/>
    </source>
</evidence>
<protein>
    <recommendedName>
        <fullName evidence="1">Ig-like domain-containing protein</fullName>
    </recommendedName>
</protein>
<dbReference type="InterPro" id="IPR003598">
    <property type="entry name" value="Ig_sub2"/>
</dbReference>
<dbReference type="EMBL" id="JARKIK010000043">
    <property type="protein sequence ID" value="KAK8736747.1"/>
    <property type="molecule type" value="Genomic_DNA"/>
</dbReference>
<gene>
    <name evidence="2" type="ORF">OTU49_004630</name>
</gene>
<organism evidence="2 3">
    <name type="scientific">Cherax quadricarinatus</name>
    <name type="common">Australian red claw crayfish</name>
    <dbReference type="NCBI Taxonomy" id="27406"/>
    <lineage>
        <taxon>Eukaryota</taxon>
        <taxon>Metazoa</taxon>
        <taxon>Ecdysozoa</taxon>
        <taxon>Arthropoda</taxon>
        <taxon>Crustacea</taxon>
        <taxon>Multicrustacea</taxon>
        <taxon>Malacostraca</taxon>
        <taxon>Eumalacostraca</taxon>
        <taxon>Eucarida</taxon>
        <taxon>Decapoda</taxon>
        <taxon>Pleocyemata</taxon>
        <taxon>Astacidea</taxon>
        <taxon>Parastacoidea</taxon>
        <taxon>Parastacidae</taxon>
        <taxon>Cherax</taxon>
    </lineage>
</organism>
<evidence type="ECO:0000259" key="1">
    <source>
        <dbReference type="PROSITE" id="PS50835"/>
    </source>
</evidence>
<keyword evidence="3" id="KW-1185">Reference proteome</keyword>
<reference evidence="2 3" key="1">
    <citation type="journal article" date="2024" name="BMC Genomics">
        <title>Genome assembly of redclaw crayfish (Cherax quadricarinatus) provides insights into its immune adaptation and hypoxia tolerance.</title>
        <authorList>
            <person name="Liu Z."/>
            <person name="Zheng J."/>
            <person name="Li H."/>
            <person name="Fang K."/>
            <person name="Wang S."/>
            <person name="He J."/>
            <person name="Zhou D."/>
            <person name="Weng S."/>
            <person name="Chi M."/>
            <person name="Gu Z."/>
            <person name="He J."/>
            <person name="Li F."/>
            <person name="Wang M."/>
        </authorList>
    </citation>
    <scope>NUCLEOTIDE SEQUENCE [LARGE SCALE GENOMIC DNA]</scope>
    <source>
        <strain evidence="2">ZL_2023a</strain>
    </source>
</reference>
<comment type="caution">
    <text evidence="2">The sequence shown here is derived from an EMBL/GenBank/DDBJ whole genome shotgun (WGS) entry which is preliminary data.</text>
</comment>
<feature type="domain" description="Ig-like" evidence="1">
    <location>
        <begin position="150"/>
        <end position="235"/>
    </location>
</feature>
<dbReference type="InterPro" id="IPR007110">
    <property type="entry name" value="Ig-like_dom"/>
</dbReference>
<name>A0AAW0WYQ4_CHEQU</name>
<proteinExistence type="predicted"/>
<dbReference type="Gene3D" id="2.60.40.10">
    <property type="entry name" value="Immunoglobulins"/>
    <property type="match status" value="1"/>
</dbReference>
<evidence type="ECO:0000313" key="3">
    <source>
        <dbReference type="Proteomes" id="UP001445076"/>
    </source>
</evidence>
<dbReference type="InterPro" id="IPR003599">
    <property type="entry name" value="Ig_sub"/>
</dbReference>
<dbReference type="InterPro" id="IPR036179">
    <property type="entry name" value="Ig-like_dom_sf"/>
</dbReference>
<accession>A0AAW0WYQ4</accession>
<dbReference type="InterPro" id="IPR013783">
    <property type="entry name" value="Ig-like_fold"/>
</dbReference>